<dbReference type="NCBIfam" id="TIGR03120">
    <property type="entry name" value="one_C_mch"/>
    <property type="match status" value="1"/>
</dbReference>
<comment type="catalytic activity">
    <reaction evidence="11 12">
        <text>5,10-methenyl-5,6,7,8-tetrahydromethanopterin + H2O = N(5)-formyl-5,6,7,8-tetrahydromethanopterin + H(+)</text>
        <dbReference type="Rhea" id="RHEA:19053"/>
        <dbReference type="ChEBI" id="CHEBI:15377"/>
        <dbReference type="ChEBI" id="CHEBI:15378"/>
        <dbReference type="ChEBI" id="CHEBI:58018"/>
        <dbReference type="ChEBI" id="CHEBI:58337"/>
        <dbReference type="EC" id="3.5.4.27"/>
    </reaction>
</comment>
<dbReference type="GO" id="GO:0006730">
    <property type="term" value="P:one-carbon metabolic process"/>
    <property type="evidence" value="ECO:0007669"/>
    <property type="project" value="UniProtKB-UniRule"/>
</dbReference>
<protein>
    <recommendedName>
        <fullName evidence="6 12">Methenyltetrahydromethanopterin cyclohydrolase</fullName>
        <ecNumber evidence="5 12">3.5.4.27</ecNumber>
    </recommendedName>
    <alternativeName>
        <fullName evidence="10 12">Methenyl-H4MPT cyclohydrolase</fullName>
    </alternativeName>
</protein>
<evidence type="ECO:0000256" key="9">
    <source>
        <dbReference type="ARBA" id="ARBA00022801"/>
    </source>
</evidence>
<organism evidence="13 14">
    <name type="scientific">Novipirellula artificiosorum</name>
    <dbReference type="NCBI Taxonomy" id="2528016"/>
    <lineage>
        <taxon>Bacteria</taxon>
        <taxon>Pseudomonadati</taxon>
        <taxon>Planctomycetota</taxon>
        <taxon>Planctomycetia</taxon>
        <taxon>Pirellulales</taxon>
        <taxon>Pirellulaceae</taxon>
        <taxon>Novipirellula</taxon>
    </lineage>
</organism>
<dbReference type="Proteomes" id="UP000319143">
    <property type="component" value="Unassembled WGS sequence"/>
</dbReference>
<gene>
    <name evidence="12 13" type="primary">mch</name>
    <name evidence="13" type="ORF">Poly41_55540</name>
</gene>
<dbReference type="GO" id="GO:0018759">
    <property type="term" value="F:methenyltetrahydromethanopterin cyclohydrolase activity"/>
    <property type="evidence" value="ECO:0007669"/>
    <property type="project" value="UniProtKB-UniRule"/>
</dbReference>
<proteinExistence type="inferred from homology"/>
<dbReference type="GO" id="GO:0005737">
    <property type="term" value="C:cytoplasm"/>
    <property type="evidence" value="ECO:0007669"/>
    <property type="project" value="UniProtKB-SubCell"/>
</dbReference>
<comment type="caution">
    <text evidence="13">The sequence shown here is derived from an EMBL/GenBank/DDBJ whole genome shotgun (WGS) entry which is preliminary data.</text>
</comment>
<evidence type="ECO:0000256" key="4">
    <source>
        <dbReference type="ARBA" id="ARBA00006902"/>
    </source>
</evidence>
<name>A0A5C6DBK8_9BACT</name>
<evidence type="ECO:0000256" key="11">
    <source>
        <dbReference type="ARBA" id="ARBA00048684"/>
    </source>
</evidence>
<sequence length="294" mass="30566">MMASTVAGASVLDAGIHTAGSLAAGIGLARLCLGDLADVVIVPADSATFASPNAIFVQTDHPIGAGLACQYAGWPVATDDFFAMGSGPMRAARGREPMLVDLQLIETADQVVGVLESDKMLTTSAVGLIAKDCGVPAANVQIAIAPSTSIAGSVQVVARSIETALHKLHALEFDVRSVVSATGHAPLPPPARPSDTVTGIGRTNDAILYGATVTLWVDHDDDAVNAVANAVPSSHSSDHGRPFAEIFKAYDYDFYKVDPFLFSPAVIAIHNLRSGRTFRAGSIETSILLRSFQS</sequence>
<evidence type="ECO:0000256" key="12">
    <source>
        <dbReference type="HAMAP-Rule" id="MF_00486"/>
    </source>
</evidence>
<dbReference type="UniPathway" id="UPA00562">
    <property type="reaction ID" value="UER00703"/>
</dbReference>
<evidence type="ECO:0000256" key="5">
    <source>
        <dbReference type="ARBA" id="ARBA00012765"/>
    </source>
</evidence>
<evidence type="ECO:0000256" key="6">
    <source>
        <dbReference type="ARBA" id="ARBA00020597"/>
    </source>
</evidence>
<evidence type="ECO:0000256" key="1">
    <source>
        <dbReference type="ARBA" id="ARBA00004058"/>
    </source>
</evidence>
<evidence type="ECO:0000256" key="2">
    <source>
        <dbReference type="ARBA" id="ARBA00004496"/>
    </source>
</evidence>
<dbReference type="InterPro" id="IPR003209">
    <property type="entry name" value="METHMP_CycHdrlase"/>
</dbReference>
<comment type="similarity">
    <text evidence="4 12">Belongs to the MCH family.</text>
</comment>
<dbReference type="Gene3D" id="3.30.1030.10">
    <property type="entry name" value="Methenyltetrahydromethanopterin Cyclohydrolase, Chain A, domain 2"/>
    <property type="match status" value="1"/>
</dbReference>
<comment type="function">
    <text evidence="1 12">Catalyzes the hydrolysis of methenyl-H(4)MPT(+) to 5-formyl-H(4)MPT.</text>
</comment>
<dbReference type="AlphaFoldDB" id="A0A5C6DBK8"/>
<evidence type="ECO:0000313" key="14">
    <source>
        <dbReference type="Proteomes" id="UP000319143"/>
    </source>
</evidence>
<evidence type="ECO:0000256" key="10">
    <source>
        <dbReference type="ARBA" id="ARBA00030468"/>
    </source>
</evidence>
<comment type="subcellular location">
    <subcellularLocation>
        <location evidence="2 12">Cytoplasm</location>
    </subcellularLocation>
</comment>
<evidence type="ECO:0000256" key="8">
    <source>
        <dbReference type="ARBA" id="ARBA00022563"/>
    </source>
</evidence>
<evidence type="ECO:0000313" key="13">
    <source>
        <dbReference type="EMBL" id="TWU32576.1"/>
    </source>
</evidence>
<keyword evidence="7 12" id="KW-0963">Cytoplasm</keyword>
<keyword evidence="8 12" id="KW-0554">One-carbon metabolism</keyword>
<dbReference type="EMBL" id="SJPV01000012">
    <property type="protein sequence ID" value="TWU32576.1"/>
    <property type="molecule type" value="Genomic_DNA"/>
</dbReference>
<comment type="pathway">
    <text evidence="3 12">One-carbon metabolism; formaldehyde degradation; formate from formaldehyde (H(4)MPT route): step 3/5.</text>
</comment>
<reference evidence="13 14" key="1">
    <citation type="submission" date="2019-02" db="EMBL/GenBank/DDBJ databases">
        <title>Deep-cultivation of Planctomycetes and their phenomic and genomic characterization uncovers novel biology.</title>
        <authorList>
            <person name="Wiegand S."/>
            <person name="Jogler M."/>
            <person name="Boedeker C."/>
            <person name="Pinto D."/>
            <person name="Vollmers J."/>
            <person name="Rivas-Marin E."/>
            <person name="Kohn T."/>
            <person name="Peeters S.H."/>
            <person name="Heuer A."/>
            <person name="Rast P."/>
            <person name="Oberbeckmann S."/>
            <person name="Bunk B."/>
            <person name="Jeske O."/>
            <person name="Meyerdierks A."/>
            <person name="Storesund J.E."/>
            <person name="Kallscheuer N."/>
            <person name="Luecker S."/>
            <person name="Lage O.M."/>
            <person name="Pohl T."/>
            <person name="Merkel B.J."/>
            <person name="Hornburger P."/>
            <person name="Mueller R.-W."/>
            <person name="Bruemmer F."/>
            <person name="Labrenz M."/>
            <person name="Spormann A.M."/>
            <person name="Op Den Camp H."/>
            <person name="Overmann J."/>
            <person name="Amann R."/>
            <person name="Jetten M.S.M."/>
            <person name="Mascher T."/>
            <person name="Medema M.H."/>
            <person name="Devos D.P."/>
            <person name="Kaster A.-K."/>
            <person name="Ovreas L."/>
            <person name="Rohde M."/>
            <person name="Galperin M.Y."/>
            <person name="Jogler C."/>
        </authorList>
    </citation>
    <scope>NUCLEOTIDE SEQUENCE [LARGE SCALE GENOMIC DNA]</scope>
    <source>
        <strain evidence="13 14">Poly41</strain>
    </source>
</reference>
<evidence type="ECO:0000256" key="7">
    <source>
        <dbReference type="ARBA" id="ARBA00022490"/>
    </source>
</evidence>
<accession>A0A5C6DBK8</accession>
<dbReference type="Gene3D" id="3.10.340.11">
    <property type="entry name" value="Methenyltetrahydromethanopterin Cyclohydrolase, Chain A, domain 1"/>
    <property type="match status" value="1"/>
</dbReference>
<keyword evidence="14" id="KW-1185">Reference proteome</keyword>
<dbReference type="HAMAP" id="MF_00486">
    <property type="entry name" value="McH"/>
    <property type="match status" value="1"/>
</dbReference>
<keyword evidence="9 12" id="KW-0378">Hydrolase</keyword>
<evidence type="ECO:0000256" key="3">
    <source>
        <dbReference type="ARBA" id="ARBA00005087"/>
    </source>
</evidence>
<dbReference type="EC" id="3.5.4.27" evidence="5 12"/>
<dbReference type="Pfam" id="PF02289">
    <property type="entry name" value="MCH"/>
    <property type="match status" value="1"/>
</dbReference>
<dbReference type="SUPFAM" id="SSF56199">
    <property type="entry name" value="Methenyltetrahydromethanopterin cyclohydrolase"/>
    <property type="match status" value="1"/>
</dbReference>
<dbReference type="GO" id="GO:0046294">
    <property type="term" value="P:formaldehyde catabolic process"/>
    <property type="evidence" value="ECO:0007669"/>
    <property type="project" value="UniProtKB-UniRule"/>
</dbReference>